<reference evidence="2 4" key="3">
    <citation type="journal article" date="2020" name="Biotechnol. Biofuels">
        <title>New insights from the biogas microbiome by comprehensive genome-resolved metagenomics of nearly 1600 species originating from multiple anaerobic digesters.</title>
        <authorList>
            <person name="Campanaro S."/>
            <person name="Treu L."/>
            <person name="Rodriguez-R L.M."/>
            <person name="Kovalovszki A."/>
            <person name="Ziels R.M."/>
            <person name="Maus I."/>
            <person name="Zhu X."/>
            <person name="Kougias P.G."/>
            <person name="Basile A."/>
            <person name="Luo G."/>
            <person name="Schluter A."/>
            <person name="Konstantinidis K.T."/>
            <person name="Angelidaki I."/>
        </authorList>
    </citation>
    <scope>NUCLEOTIDE SEQUENCE [LARGE SCALE GENOMIC DNA]</scope>
    <source>
        <strain evidence="2">AS22ysBPME_46</strain>
    </source>
</reference>
<accession>A0A660HTK1</accession>
<name>A0A660HTK1_9EURY</name>
<dbReference type="InterPro" id="IPR021527">
    <property type="entry name" value="DUF2795"/>
</dbReference>
<evidence type="ECO:0000313" key="4">
    <source>
        <dbReference type="Proteomes" id="UP000585579"/>
    </source>
</evidence>
<reference evidence="1" key="2">
    <citation type="submission" date="2018-10" db="EMBL/GenBank/DDBJ databases">
        <authorList>
            <person name="Fischer M.A."/>
            <person name="Kern T."/>
            <person name="Deppenmeier U."/>
            <person name="Schmitz R.A."/>
            <person name="Rother M."/>
        </authorList>
    </citation>
    <scope>NUCLEOTIDE SEQUENCE</scope>
    <source>
        <strain evidence="1">E03.2</strain>
    </source>
</reference>
<dbReference type="RefSeq" id="WP_054299364.1">
    <property type="nucleotide sequence ID" value="NZ_CP032683.1"/>
</dbReference>
<proteinExistence type="predicted"/>
<gene>
    <name evidence="1" type="ORF">AOB57_011065</name>
    <name evidence="2" type="ORF">GX302_00665</name>
</gene>
<dbReference type="OrthoDB" id="106900at2157"/>
<evidence type="ECO:0000313" key="1">
    <source>
        <dbReference type="EMBL" id="AYK15657.1"/>
    </source>
</evidence>
<organism evidence="1 3">
    <name type="scientific">Methanosarcina flavescens</name>
    <dbReference type="NCBI Taxonomy" id="1715806"/>
    <lineage>
        <taxon>Archaea</taxon>
        <taxon>Methanobacteriati</taxon>
        <taxon>Methanobacteriota</taxon>
        <taxon>Stenosarchaea group</taxon>
        <taxon>Methanomicrobia</taxon>
        <taxon>Methanosarcinales</taxon>
        <taxon>Methanosarcinaceae</taxon>
        <taxon>Methanosarcina</taxon>
    </lineage>
</organism>
<keyword evidence="3" id="KW-1185">Reference proteome</keyword>
<dbReference type="EMBL" id="JAAYQL010000005">
    <property type="protein sequence ID" value="NLK31383.1"/>
    <property type="molecule type" value="Genomic_DNA"/>
</dbReference>
<sequence>MEKETKSEFIAELPMGAQKILQSMDFPVKRNEIIAQAKKSGALPDILRELGLLPDKQYNNAEEVAKELHMIYMGVPS</sequence>
<dbReference type="KEGG" id="mfz:AOB57_011065"/>
<protein>
    <submittedName>
        <fullName evidence="1">DUF2795 domain-containing protein</fullName>
    </submittedName>
</protein>
<evidence type="ECO:0000313" key="2">
    <source>
        <dbReference type="EMBL" id="NLK31383.1"/>
    </source>
</evidence>
<dbReference type="GeneID" id="53688659"/>
<dbReference type="EMBL" id="CP032683">
    <property type="protein sequence ID" value="AYK15657.1"/>
    <property type="molecule type" value="Genomic_DNA"/>
</dbReference>
<dbReference type="Proteomes" id="UP000585579">
    <property type="component" value="Unassembled WGS sequence"/>
</dbReference>
<dbReference type="Pfam" id="PF11387">
    <property type="entry name" value="DUF2795"/>
    <property type="match status" value="1"/>
</dbReference>
<evidence type="ECO:0000313" key="3">
    <source>
        <dbReference type="Proteomes" id="UP000053087"/>
    </source>
</evidence>
<dbReference type="AlphaFoldDB" id="A0A660HTK1"/>
<dbReference type="Proteomes" id="UP000053087">
    <property type="component" value="Chromosome"/>
</dbReference>
<reference evidence="1 3" key="1">
    <citation type="journal article" date="2016" name="Int. J. Syst. Evol. Microbiol.">
        <title>Methanosarcina flavescens sp. nov., a methanogenic archaeon isolated from a full-scale anaerobic digester.</title>
        <authorList>
            <person name="Kern T."/>
            <person name="Fischer M.A."/>
            <person name="Deppenmeier U."/>
            <person name="Schmitz R.A."/>
            <person name="Rother M."/>
        </authorList>
    </citation>
    <scope>NUCLEOTIDE SEQUENCE [LARGE SCALE GENOMIC DNA]</scope>
    <source>
        <strain evidence="1 3">E03.2</strain>
    </source>
</reference>